<evidence type="ECO:0000313" key="1">
    <source>
        <dbReference type="EMBL" id="BAK36684.1"/>
    </source>
</evidence>
<proteinExistence type="predicted"/>
<dbReference type="EMBL" id="AP012204">
    <property type="protein sequence ID" value="BAK36684.1"/>
    <property type="molecule type" value="Genomic_DNA"/>
</dbReference>
<sequence length="139" mass="15492">MVMSAFCCPDRRIRSISHHPRALPARTPRQCLPVSDNLPAMFAWVGVIEFDLLLGEVFSLKQKRSVIRPLIAELKRTYAVSVAEVAHHDLHRRAGIAVAVVAGDPAHLTEVLDTIERQVSGHPEFTLVSAERRLRGPED</sequence>
<dbReference type="PANTHER" id="PTHR36441">
    <property type="entry name" value="HYPOTHETICAL CYTOSOLIC PROTEIN"/>
    <property type="match status" value="1"/>
</dbReference>
<dbReference type="Proteomes" id="UP000007947">
    <property type="component" value="Chromosome"/>
</dbReference>
<dbReference type="KEGG" id="mph:MLP_36700"/>
<keyword evidence="2" id="KW-1185">Reference proteome</keyword>
<dbReference type="InterPro" id="IPR036746">
    <property type="entry name" value="TT1725-like_sf"/>
</dbReference>
<dbReference type="SUPFAM" id="SSF103007">
    <property type="entry name" value="Hypothetical protein TT1725"/>
    <property type="match status" value="1"/>
</dbReference>
<accession>F5XP44</accession>
<dbReference type="HOGENOM" id="CLU_149981_1_0_11"/>
<evidence type="ECO:0000313" key="2">
    <source>
        <dbReference type="Proteomes" id="UP000007947"/>
    </source>
</evidence>
<dbReference type="eggNOG" id="COG1550">
    <property type="taxonomic scope" value="Bacteria"/>
</dbReference>
<gene>
    <name evidence="1" type="ordered locus">MLP_36700</name>
</gene>
<organism evidence="1 2">
    <name type="scientific">Microlunatus phosphovorus (strain ATCC 700054 / DSM 10555 / JCM 9379 / NBRC 101784 / NCIMB 13414 / VKM Ac-1990 / NM-1)</name>
    <dbReference type="NCBI Taxonomy" id="1032480"/>
    <lineage>
        <taxon>Bacteria</taxon>
        <taxon>Bacillati</taxon>
        <taxon>Actinomycetota</taxon>
        <taxon>Actinomycetes</taxon>
        <taxon>Propionibacteriales</taxon>
        <taxon>Propionibacteriaceae</taxon>
        <taxon>Microlunatus</taxon>
    </lineage>
</organism>
<dbReference type="PANTHER" id="PTHR36441:SF1">
    <property type="entry name" value="DUF503 DOMAIN-CONTAINING PROTEIN"/>
    <property type="match status" value="1"/>
</dbReference>
<dbReference type="Gene3D" id="3.30.70.1120">
    <property type="entry name" value="TT1725-like"/>
    <property type="match status" value="1"/>
</dbReference>
<reference evidence="1 2" key="1">
    <citation type="submission" date="2011-05" db="EMBL/GenBank/DDBJ databases">
        <title>Whole genome sequence of Microlunatus phosphovorus NM-1.</title>
        <authorList>
            <person name="Hosoyama A."/>
            <person name="Sasaki K."/>
            <person name="Harada T."/>
            <person name="Igarashi R."/>
            <person name="Kawakoshi A."/>
            <person name="Sasagawa M."/>
            <person name="Fukada J."/>
            <person name="Nakamura S."/>
            <person name="Katano Y."/>
            <person name="Hanada S."/>
            <person name="Kamagata Y."/>
            <person name="Nakamura N."/>
            <person name="Yamazaki S."/>
            <person name="Fujita N."/>
        </authorList>
    </citation>
    <scope>NUCLEOTIDE SEQUENCE [LARGE SCALE GENOMIC DNA]</scope>
    <source>
        <strain evidence="2">ATCC 700054 / DSM 10555 / JCM 9379 / NBRC 101784 / NCIMB 13414 / VKM Ac-1990 / NM-1</strain>
    </source>
</reference>
<name>F5XP44_MICPN</name>
<dbReference type="Pfam" id="PF04456">
    <property type="entry name" value="DUF503"/>
    <property type="match status" value="1"/>
</dbReference>
<dbReference type="STRING" id="1032480.MLP_36700"/>
<evidence type="ECO:0008006" key="3">
    <source>
        <dbReference type="Google" id="ProtNLM"/>
    </source>
</evidence>
<dbReference type="InterPro" id="IPR007546">
    <property type="entry name" value="DUF503"/>
</dbReference>
<protein>
    <recommendedName>
        <fullName evidence="3">DUF503 domain-containing protein</fullName>
    </recommendedName>
</protein>
<dbReference type="AlphaFoldDB" id="F5XP44"/>